<dbReference type="EMBL" id="JBBPCC010000002">
    <property type="protein sequence ID" value="MEK8127377.1"/>
    <property type="molecule type" value="Genomic_DNA"/>
</dbReference>
<proteinExistence type="predicted"/>
<reference evidence="1 2" key="1">
    <citation type="submission" date="2024-04" db="EMBL/GenBank/DDBJ databases">
        <title>draft genome sequnece of Paenibacillus filicis.</title>
        <authorList>
            <person name="Kim D.-U."/>
        </authorList>
    </citation>
    <scope>NUCLEOTIDE SEQUENCE [LARGE SCALE GENOMIC DNA]</scope>
    <source>
        <strain evidence="1 2">KACC14197</strain>
    </source>
</reference>
<keyword evidence="2" id="KW-1185">Reference proteome</keyword>
<dbReference type="InterPro" id="IPR019615">
    <property type="entry name" value="DUF2487"/>
</dbReference>
<organism evidence="1 2">
    <name type="scientific">Paenibacillus filicis</name>
    <dbReference type="NCBI Taxonomy" id="669464"/>
    <lineage>
        <taxon>Bacteria</taxon>
        <taxon>Bacillati</taxon>
        <taxon>Bacillota</taxon>
        <taxon>Bacilli</taxon>
        <taxon>Bacillales</taxon>
        <taxon>Paenibacillaceae</taxon>
        <taxon>Paenibacillus</taxon>
    </lineage>
</organism>
<dbReference type="Proteomes" id="UP001469365">
    <property type="component" value="Unassembled WGS sequence"/>
</dbReference>
<dbReference type="RefSeq" id="WP_341414424.1">
    <property type="nucleotide sequence ID" value="NZ_JBBPCC010000002.1"/>
</dbReference>
<protein>
    <submittedName>
        <fullName evidence="1">DUF2487 family protein</fullName>
    </submittedName>
</protein>
<accession>A0ABU9DGS9</accession>
<name>A0ABU9DGS9_9BACL</name>
<comment type="caution">
    <text evidence="1">The sequence shown here is derived from an EMBL/GenBank/DDBJ whole genome shotgun (WGS) entry which is preliminary data.</text>
</comment>
<evidence type="ECO:0000313" key="1">
    <source>
        <dbReference type="EMBL" id="MEK8127377.1"/>
    </source>
</evidence>
<dbReference type="Pfam" id="PF10673">
    <property type="entry name" value="DUF2487"/>
    <property type="match status" value="1"/>
</dbReference>
<gene>
    <name evidence="1" type="ORF">WMW72_05555</name>
</gene>
<evidence type="ECO:0000313" key="2">
    <source>
        <dbReference type="Proteomes" id="UP001469365"/>
    </source>
</evidence>
<sequence>MKFSEIEKADWLGLQPYLDTALLPVTGLDGAESPVEAAEALENLRDLLDLIEIPFKGRTVTYPAMHYAGGGQAAAAFRTLLADACARLKLAGFRYVVLVSAAPREAVELGGSQTEADLIIQMSREELNAQGADAKRTVAEQLTKLWMTRESV</sequence>